<dbReference type="GO" id="GO:0009651">
    <property type="term" value="P:response to salt stress"/>
    <property type="evidence" value="ECO:0007669"/>
    <property type="project" value="EnsemblPlants"/>
</dbReference>
<evidence type="ECO:0008006" key="4">
    <source>
        <dbReference type="Google" id="ProtNLM"/>
    </source>
</evidence>
<dbReference type="Gramene" id="Kaladp0039s0076.7.v1.1">
    <property type="protein sequence ID" value="Kaladp0039s0076.7.v1.1"/>
    <property type="gene ID" value="Kaladp0039s0076.v1.1"/>
</dbReference>
<dbReference type="GO" id="GO:0005737">
    <property type="term" value="C:cytoplasm"/>
    <property type="evidence" value="ECO:0007669"/>
    <property type="project" value="EnsemblPlants"/>
</dbReference>
<dbReference type="PANTHER" id="PTHR33873">
    <property type="entry name" value="TRANSCRIPTION FACTOR VOZ1"/>
    <property type="match status" value="1"/>
</dbReference>
<dbReference type="Gramene" id="Kaladp0039s0076.5.v1.1">
    <property type="protein sequence ID" value="Kaladp0039s0076.5.v1.1"/>
    <property type="gene ID" value="Kaladp0039s0076.v1.1"/>
</dbReference>
<dbReference type="EnsemblPlants" id="Kaladp0039s0076.2.v1.1">
    <property type="protein sequence ID" value="Kaladp0039s0076.2.v1.1"/>
    <property type="gene ID" value="Kaladp0039s0076.v1.1"/>
</dbReference>
<dbReference type="GO" id="GO:1905761">
    <property type="term" value="F:SCF ubiquitin ligase complex binding"/>
    <property type="evidence" value="ECO:0007669"/>
    <property type="project" value="EnsemblPlants"/>
</dbReference>
<dbReference type="EnsemblPlants" id="Kaladp0039s0076.7.v1.1">
    <property type="protein sequence ID" value="Kaladp0039s0076.7.v1.1"/>
    <property type="gene ID" value="Kaladp0039s0076.v1.1"/>
</dbReference>
<evidence type="ECO:0000256" key="1">
    <source>
        <dbReference type="SAM" id="MobiDB-lite"/>
    </source>
</evidence>
<reference evidence="2" key="1">
    <citation type="submission" date="2021-01" db="UniProtKB">
        <authorList>
            <consortium name="EnsemblPlants"/>
        </authorList>
    </citation>
    <scope>IDENTIFICATION</scope>
</reference>
<dbReference type="InterPro" id="IPR039277">
    <property type="entry name" value="VOZ1/VOZ2"/>
</dbReference>
<dbReference type="EnsemblPlants" id="Kaladp0039s0076.6.v1.1">
    <property type="protein sequence ID" value="Kaladp0039s0076.6.v1.1"/>
    <property type="gene ID" value="Kaladp0039s0076.v1.1"/>
</dbReference>
<dbReference type="AlphaFoldDB" id="A0A7N0TK32"/>
<dbReference type="GO" id="GO:0048574">
    <property type="term" value="P:long-day photoperiodism, flowering"/>
    <property type="evidence" value="ECO:0007669"/>
    <property type="project" value="EnsemblPlants"/>
</dbReference>
<dbReference type="GO" id="GO:0005634">
    <property type="term" value="C:nucleus"/>
    <property type="evidence" value="ECO:0007669"/>
    <property type="project" value="EnsemblPlants"/>
</dbReference>
<dbReference type="Gramene" id="Kaladp0039s0076.2.v1.1">
    <property type="protein sequence ID" value="Kaladp0039s0076.2.v1.1"/>
    <property type="gene ID" value="Kaladp0039s0076.v1.1"/>
</dbReference>
<dbReference type="Gramene" id="Kaladp0039s0076.4.v1.1">
    <property type="protein sequence ID" value="Kaladp0039s0076.4.v1.1"/>
    <property type="gene ID" value="Kaladp0039s0076.v1.1"/>
</dbReference>
<keyword evidence="3" id="KW-1185">Reference proteome</keyword>
<proteinExistence type="predicted"/>
<evidence type="ECO:0000313" key="2">
    <source>
        <dbReference type="EnsemblPlants" id="Kaladp0039s0076.5.v1.1"/>
    </source>
</evidence>
<dbReference type="Proteomes" id="UP000594263">
    <property type="component" value="Unplaced"/>
</dbReference>
<feature type="region of interest" description="Disordered" evidence="1">
    <location>
        <begin position="1"/>
        <end position="24"/>
    </location>
</feature>
<sequence>MQKDSKHKCNSASHKQLKSNAKNRLDELQDMFSSLQYARKEGQNNTVCELEDQVNQMLKNWKTELNETSSTSSLHGPGSSLGLDSADIRRLLLLSDEEDDATSPLDESKAVQHYCGGQPLQDGDGSFLFQNNPSTNYILQERGFEGSNYVWPNMHDPNLKRNSQAQYHPFELQPSAGGEFIISSDNLDQNLLPAENVLHDFTGFLPAIVQPPPAAFLGSKCALWDCPRPPQTFDQDYCNDIHARLALNEGAAGTSPVLRPGGISLKDSILFDALKAKIQGKEVGIPQCDGAVSARSPWNAPELFDLSLLEGETLREWLFFDKPRKAFESGNRKQRSLPDYSGRGWHESRKQVVKESGGLKRSYYMDPQPVSHLEWHLYEYGIDKCDAQALYRLELKLVDGKKKSKGKVSKDPVADLQTQMGKLTADLPTESKFPKMSLSETGKAGDGCSPSTPFAPDQLTSTAGSVDNGISGVSDDYVNILTDCKRI</sequence>
<evidence type="ECO:0000313" key="3">
    <source>
        <dbReference type="Proteomes" id="UP000594263"/>
    </source>
</evidence>
<dbReference type="EnsemblPlants" id="Kaladp0039s0076.5.v1.1">
    <property type="protein sequence ID" value="Kaladp0039s0076.5.v1.1"/>
    <property type="gene ID" value="Kaladp0039s0076.v1.1"/>
</dbReference>
<dbReference type="EnsemblPlants" id="Kaladp0039s0076.4.v1.1">
    <property type="protein sequence ID" value="Kaladp0039s0076.4.v1.1"/>
    <property type="gene ID" value="Kaladp0039s0076.v1.1"/>
</dbReference>
<dbReference type="EnsemblPlants" id="Kaladp0039s0076.1.v1.1">
    <property type="protein sequence ID" value="Kaladp0039s0076.1.v1.1"/>
    <property type="gene ID" value="Kaladp0039s0076.v1.1"/>
</dbReference>
<dbReference type="Gramene" id="Kaladp0039s0076.6.v1.1">
    <property type="protein sequence ID" value="Kaladp0039s0076.6.v1.1"/>
    <property type="gene ID" value="Kaladp0039s0076.v1.1"/>
</dbReference>
<protein>
    <recommendedName>
        <fullName evidence="4">Transcription factor VOZ1</fullName>
    </recommendedName>
</protein>
<dbReference type="EnsemblPlants" id="Kaladp0039s0076.3.v1.1">
    <property type="protein sequence ID" value="Kaladp0039s0076.3.v1.1"/>
    <property type="gene ID" value="Kaladp0039s0076.v1.1"/>
</dbReference>
<dbReference type="Gramene" id="Kaladp0039s0076.1.v1.1">
    <property type="protein sequence ID" value="Kaladp0039s0076.1.v1.1"/>
    <property type="gene ID" value="Kaladp0039s0076.v1.1"/>
</dbReference>
<accession>A0A7N0TK32</accession>
<organism evidence="2 3">
    <name type="scientific">Kalanchoe fedtschenkoi</name>
    <name type="common">Lavender scallops</name>
    <name type="synonym">South American air plant</name>
    <dbReference type="NCBI Taxonomy" id="63787"/>
    <lineage>
        <taxon>Eukaryota</taxon>
        <taxon>Viridiplantae</taxon>
        <taxon>Streptophyta</taxon>
        <taxon>Embryophyta</taxon>
        <taxon>Tracheophyta</taxon>
        <taxon>Spermatophyta</taxon>
        <taxon>Magnoliopsida</taxon>
        <taxon>eudicotyledons</taxon>
        <taxon>Gunneridae</taxon>
        <taxon>Pentapetalae</taxon>
        <taxon>Saxifragales</taxon>
        <taxon>Crassulaceae</taxon>
        <taxon>Kalanchoe</taxon>
    </lineage>
</organism>
<dbReference type="Gramene" id="Kaladp0039s0076.3.v1.1">
    <property type="protein sequence ID" value="Kaladp0039s0076.3.v1.1"/>
    <property type="gene ID" value="Kaladp0039s0076.v1.1"/>
</dbReference>
<dbReference type="OMA" id="HELFDIR"/>
<feature type="compositionally biased region" description="Polar residues" evidence="1">
    <location>
        <begin position="10"/>
        <end position="22"/>
    </location>
</feature>
<dbReference type="GO" id="GO:0048578">
    <property type="term" value="P:positive regulation of long-day photoperiodism, flowering"/>
    <property type="evidence" value="ECO:0007669"/>
    <property type="project" value="EnsemblPlants"/>
</dbReference>
<dbReference type="GO" id="GO:0045893">
    <property type="term" value="P:positive regulation of DNA-templated transcription"/>
    <property type="evidence" value="ECO:0007669"/>
    <property type="project" value="EnsemblPlants"/>
</dbReference>
<name>A0A7N0TK32_KALFE</name>
<dbReference type="PANTHER" id="PTHR33873:SF15">
    <property type="entry name" value="TRANSCRIPTION FACTOR VOZ2"/>
    <property type="match status" value="1"/>
</dbReference>
<dbReference type="GO" id="GO:0043565">
    <property type="term" value="F:sequence-specific DNA binding"/>
    <property type="evidence" value="ECO:0007669"/>
    <property type="project" value="EnsemblPlants"/>
</dbReference>